<proteinExistence type="predicted"/>
<keyword evidence="1" id="KW-1133">Transmembrane helix</keyword>
<name>A0AAN7BCB6_9PEZI</name>
<keyword evidence="3" id="KW-1185">Reference proteome</keyword>
<evidence type="ECO:0000256" key="1">
    <source>
        <dbReference type="SAM" id="Phobius"/>
    </source>
</evidence>
<comment type="caution">
    <text evidence="2">The sequence shown here is derived from an EMBL/GenBank/DDBJ whole genome shotgun (WGS) entry which is preliminary data.</text>
</comment>
<gene>
    <name evidence="2" type="ORF">QBC37DRAFT_481186</name>
</gene>
<accession>A0AAN7BCB6</accession>
<dbReference type="Proteomes" id="UP001301769">
    <property type="component" value="Unassembled WGS sequence"/>
</dbReference>
<reference evidence="2" key="2">
    <citation type="submission" date="2023-05" db="EMBL/GenBank/DDBJ databases">
        <authorList>
            <consortium name="Lawrence Berkeley National Laboratory"/>
            <person name="Steindorff A."/>
            <person name="Hensen N."/>
            <person name="Bonometti L."/>
            <person name="Westerberg I."/>
            <person name="Brannstrom I.O."/>
            <person name="Guillou S."/>
            <person name="Cros-Aarteil S."/>
            <person name="Calhoun S."/>
            <person name="Haridas S."/>
            <person name="Kuo A."/>
            <person name="Mondo S."/>
            <person name="Pangilinan J."/>
            <person name="Riley R."/>
            <person name="Labutti K."/>
            <person name="Andreopoulos B."/>
            <person name="Lipzen A."/>
            <person name="Chen C."/>
            <person name="Yanf M."/>
            <person name="Daum C."/>
            <person name="Ng V."/>
            <person name="Clum A."/>
            <person name="Ohm R."/>
            <person name="Martin F."/>
            <person name="Silar P."/>
            <person name="Natvig D."/>
            <person name="Lalanne C."/>
            <person name="Gautier V."/>
            <person name="Ament-Velasquez S.L."/>
            <person name="Kruys A."/>
            <person name="Hutchinson M.I."/>
            <person name="Powell A.J."/>
            <person name="Barry K."/>
            <person name="Miller A.N."/>
            <person name="Grigoriev I.V."/>
            <person name="Debuchy R."/>
            <person name="Gladieux P."/>
            <person name="Thoren M.H."/>
            <person name="Johannesson H."/>
        </authorList>
    </citation>
    <scope>NUCLEOTIDE SEQUENCE</scope>
    <source>
        <strain evidence="2">PSN293</strain>
    </source>
</reference>
<sequence>MFGSTISPSPNVRVLCPVLPSSNDLYFLAPIVQSHSEPHRIEPTTSTTSKLAKMSSSETKTAMTLQVSGLSFPQQPHSKDGYMPLSSQQTPQTSARTRRATATLLLLIFITFVFVYSLVMVERSMRRNGCTAGSTRFRFRLPCETGRHYPLSTAPDWQTIYD</sequence>
<protein>
    <submittedName>
        <fullName evidence="2">Uncharacterized protein</fullName>
    </submittedName>
</protein>
<feature type="transmembrane region" description="Helical" evidence="1">
    <location>
        <begin position="100"/>
        <end position="119"/>
    </location>
</feature>
<dbReference type="EMBL" id="MU858076">
    <property type="protein sequence ID" value="KAK4215755.1"/>
    <property type="molecule type" value="Genomic_DNA"/>
</dbReference>
<reference evidence="2" key="1">
    <citation type="journal article" date="2023" name="Mol. Phylogenet. Evol.">
        <title>Genome-scale phylogeny and comparative genomics of the fungal order Sordariales.</title>
        <authorList>
            <person name="Hensen N."/>
            <person name="Bonometti L."/>
            <person name="Westerberg I."/>
            <person name="Brannstrom I.O."/>
            <person name="Guillou S."/>
            <person name="Cros-Aarteil S."/>
            <person name="Calhoun S."/>
            <person name="Haridas S."/>
            <person name="Kuo A."/>
            <person name="Mondo S."/>
            <person name="Pangilinan J."/>
            <person name="Riley R."/>
            <person name="LaButti K."/>
            <person name="Andreopoulos B."/>
            <person name="Lipzen A."/>
            <person name="Chen C."/>
            <person name="Yan M."/>
            <person name="Daum C."/>
            <person name="Ng V."/>
            <person name="Clum A."/>
            <person name="Steindorff A."/>
            <person name="Ohm R.A."/>
            <person name="Martin F."/>
            <person name="Silar P."/>
            <person name="Natvig D.O."/>
            <person name="Lalanne C."/>
            <person name="Gautier V."/>
            <person name="Ament-Velasquez S.L."/>
            <person name="Kruys A."/>
            <person name="Hutchinson M.I."/>
            <person name="Powell A.J."/>
            <person name="Barry K."/>
            <person name="Miller A.N."/>
            <person name="Grigoriev I.V."/>
            <person name="Debuchy R."/>
            <person name="Gladieux P."/>
            <person name="Hiltunen Thoren M."/>
            <person name="Johannesson H."/>
        </authorList>
    </citation>
    <scope>NUCLEOTIDE SEQUENCE</scope>
    <source>
        <strain evidence="2">PSN293</strain>
    </source>
</reference>
<dbReference type="AlphaFoldDB" id="A0AAN7BCB6"/>
<organism evidence="2 3">
    <name type="scientific">Rhypophila decipiens</name>
    <dbReference type="NCBI Taxonomy" id="261697"/>
    <lineage>
        <taxon>Eukaryota</taxon>
        <taxon>Fungi</taxon>
        <taxon>Dikarya</taxon>
        <taxon>Ascomycota</taxon>
        <taxon>Pezizomycotina</taxon>
        <taxon>Sordariomycetes</taxon>
        <taxon>Sordariomycetidae</taxon>
        <taxon>Sordariales</taxon>
        <taxon>Naviculisporaceae</taxon>
        <taxon>Rhypophila</taxon>
    </lineage>
</organism>
<evidence type="ECO:0000313" key="3">
    <source>
        <dbReference type="Proteomes" id="UP001301769"/>
    </source>
</evidence>
<evidence type="ECO:0000313" key="2">
    <source>
        <dbReference type="EMBL" id="KAK4215755.1"/>
    </source>
</evidence>
<keyword evidence="1" id="KW-0812">Transmembrane</keyword>
<keyword evidence="1" id="KW-0472">Membrane</keyword>